<accession>A6JHV8</accession>
<evidence type="ECO:0000313" key="1">
    <source>
        <dbReference type="EMBL" id="EDL94431.1"/>
    </source>
</evidence>
<evidence type="ECO:0000313" key="2">
    <source>
        <dbReference type="Proteomes" id="UP000234681"/>
    </source>
</evidence>
<name>A6JHV8_RAT</name>
<gene>
    <name evidence="1" type="ORF">rCG_57566</name>
</gene>
<protein>
    <submittedName>
        <fullName evidence="1">RCG57566, isoform CRA_b</fullName>
    </submittedName>
</protein>
<dbReference type="AlphaFoldDB" id="A6JHV8"/>
<dbReference type="Proteomes" id="UP000234681">
    <property type="component" value="Chromosome 1"/>
</dbReference>
<sequence length="62" mass="6700">MVTTITTHVLSKQVENDCLTWVPTLLQGPWRQSLHFSLFLMSLLGGLGTAVHGAPSCCMASL</sequence>
<organism evidence="1 2">
    <name type="scientific">Rattus norvegicus</name>
    <name type="common">Rat</name>
    <dbReference type="NCBI Taxonomy" id="10116"/>
    <lineage>
        <taxon>Eukaryota</taxon>
        <taxon>Metazoa</taxon>
        <taxon>Chordata</taxon>
        <taxon>Craniata</taxon>
        <taxon>Vertebrata</taxon>
        <taxon>Euteleostomi</taxon>
        <taxon>Mammalia</taxon>
        <taxon>Eutheria</taxon>
        <taxon>Euarchontoglires</taxon>
        <taxon>Glires</taxon>
        <taxon>Rodentia</taxon>
        <taxon>Myomorpha</taxon>
        <taxon>Muroidea</taxon>
        <taxon>Muridae</taxon>
        <taxon>Murinae</taxon>
        <taxon>Rattus</taxon>
    </lineage>
</organism>
<proteinExistence type="predicted"/>
<dbReference type="EMBL" id="CH473986">
    <property type="protein sequence ID" value="EDL94431.1"/>
    <property type="molecule type" value="Genomic_DNA"/>
</dbReference>
<reference evidence="2" key="1">
    <citation type="submission" date="2005-09" db="EMBL/GenBank/DDBJ databases">
        <authorList>
            <person name="Mural R.J."/>
            <person name="Li P.W."/>
            <person name="Adams M.D."/>
            <person name="Amanatides P.G."/>
            <person name="Baden-Tillson H."/>
            <person name="Barnstead M."/>
            <person name="Chin S.H."/>
            <person name="Dew I."/>
            <person name="Evans C.A."/>
            <person name="Ferriera S."/>
            <person name="Flanigan M."/>
            <person name="Fosler C."/>
            <person name="Glodek A."/>
            <person name="Gu Z."/>
            <person name="Holt R.A."/>
            <person name="Jennings D."/>
            <person name="Kraft C.L."/>
            <person name="Lu F."/>
            <person name="Nguyen T."/>
            <person name="Nusskern D.R."/>
            <person name="Pfannkoch C.M."/>
            <person name="Sitter C."/>
            <person name="Sutton G.G."/>
            <person name="Venter J.C."/>
            <person name="Wang Z."/>
            <person name="Woodage T."/>
            <person name="Zheng X.H."/>
            <person name="Zhong F."/>
        </authorList>
    </citation>
    <scope>NUCLEOTIDE SEQUENCE [LARGE SCALE GENOMIC DNA]</scope>
    <source>
        <strain>BN</strain>
        <strain evidence="2">Sprague-Dawley</strain>
    </source>
</reference>